<accession>A0ABW9F4Y9</accession>
<dbReference type="RefSeq" id="WP_408105113.1">
    <property type="nucleotide sequence ID" value="NZ_JBFNFH010000003.1"/>
</dbReference>
<dbReference type="PROSITE" id="PS00723">
    <property type="entry name" value="POLYPRENYL_SYNTHASE_1"/>
    <property type="match status" value="1"/>
</dbReference>
<gene>
    <name evidence="8" type="ORF">ABGF40_02380</name>
</gene>
<evidence type="ECO:0000256" key="4">
    <source>
        <dbReference type="ARBA" id="ARBA00022723"/>
    </source>
</evidence>
<dbReference type="Proteomes" id="UP001629536">
    <property type="component" value="Unassembled WGS sequence"/>
</dbReference>
<keyword evidence="3 7" id="KW-0808">Transferase</keyword>
<reference evidence="8 9" key="1">
    <citation type="journal article" date="2024" name="Front. Microbiol.">
        <title>Pangenomic and biochemical analyses of Helcococcus ovis reveal widespread tetracycline resistance and a novel bacterial species, Helcococcus bovis.</title>
        <authorList>
            <person name="Cunha F."/>
            <person name="Zhai Y."/>
            <person name="Casaro S."/>
            <person name="Jones K.L."/>
            <person name="Hernandez M."/>
            <person name="Bisinotto R.S."/>
            <person name="Kariyawasam S."/>
            <person name="Brown M.B."/>
            <person name="Phillips A."/>
            <person name="Jeong K.C."/>
            <person name="Galvao K.N."/>
        </authorList>
    </citation>
    <scope>NUCLEOTIDE SEQUENCE [LARGE SCALE GENOMIC DNA]</scope>
    <source>
        <strain evidence="8 9">KG197</strain>
    </source>
</reference>
<name>A0ABW9F4Y9_9FIRM</name>
<dbReference type="InterPro" id="IPR008949">
    <property type="entry name" value="Isoprenoid_synthase_dom_sf"/>
</dbReference>
<evidence type="ECO:0000256" key="5">
    <source>
        <dbReference type="ARBA" id="ARBA00022842"/>
    </source>
</evidence>
<protein>
    <submittedName>
        <fullName evidence="8">Polyprenyl synthetase family protein</fullName>
    </submittedName>
</protein>
<comment type="caution">
    <text evidence="8">The sequence shown here is derived from an EMBL/GenBank/DDBJ whole genome shotgun (WGS) entry which is preliminary data.</text>
</comment>
<comment type="cofactor">
    <cofactor evidence="1">
        <name>Mg(2+)</name>
        <dbReference type="ChEBI" id="CHEBI:18420"/>
    </cofactor>
</comment>
<proteinExistence type="inferred from homology"/>
<dbReference type="PANTHER" id="PTHR43281:SF1">
    <property type="entry name" value="FARNESYL DIPHOSPHATE SYNTHASE"/>
    <property type="match status" value="1"/>
</dbReference>
<dbReference type="SFLD" id="SFLDS00005">
    <property type="entry name" value="Isoprenoid_Synthase_Type_I"/>
    <property type="match status" value="1"/>
</dbReference>
<evidence type="ECO:0000256" key="2">
    <source>
        <dbReference type="ARBA" id="ARBA00006706"/>
    </source>
</evidence>
<evidence type="ECO:0000256" key="7">
    <source>
        <dbReference type="RuleBase" id="RU004466"/>
    </source>
</evidence>
<evidence type="ECO:0000256" key="1">
    <source>
        <dbReference type="ARBA" id="ARBA00001946"/>
    </source>
</evidence>
<dbReference type="PANTHER" id="PTHR43281">
    <property type="entry name" value="FARNESYL DIPHOSPHATE SYNTHASE"/>
    <property type="match status" value="1"/>
</dbReference>
<keyword evidence="4" id="KW-0479">Metal-binding</keyword>
<evidence type="ECO:0000256" key="3">
    <source>
        <dbReference type="ARBA" id="ARBA00022679"/>
    </source>
</evidence>
<keyword evidence="6" id="KW-0414">Isoprene biosynthesis</keyword>
<evidence type="ECO:0000256" key="6">
    <source>
        <dbReference type="ARBA" id="ARBA00023229"/>
    </source>
</evidence>
<dbReference type="InterPro" id="IPR033749">
    <property type="entry name" value="Polyprenyl_synt_CS"/>
</dbReference>
<sequence>MFKLYDEKKLEFENKIKNYFENDELGLILNYSIESGKRIRPLILIETFKMLKNNLFSEKEYNEVLGFAISLEMIHNYSLIHDDLPSMDNDNYRRGRETTHYKFGEDMGILAGDSLLNYAYENIFNILSENNSINNINAAKYLSECAGYLGMINGQVLDIKDKINDIDDLIEMYKNKTCKLIMAATKIPGYISNLDNDTLEELELLGFYIGMSFQIQDDLLDMEQDEKINKVTYISFSGKDKAYYDMIDYSKKALKILSKYKYNDFLVNLIEKLINRKH</sequence>
<dbReference type="InterPro" id="IPR000092">
    <property type="entry name" value="Polyprenyl_synt"/>
</dbReference>
<dbReference type="Gene3D" id="1.10.600.10">
    <property type="entry name" value="Farnesyl Diphosphate Synthase"/>
    <property type="match status" value="1"/>
</dbReference>
<dbReference type="EMBL" id="JBFNFH010000003">
    <property type="protein sequence ID" value="MFM1524511.1"/>
    <property type="molecule type" value="Genomic_DNA"/>
</dbReference>
<evidence type="ECO:0000313" key="8">
    <source>
        <dbReference type="EMBL" id="MFM1524511.1"/>
    </source>
</evidence>
<dbReference type="Pfam" id="PF00348">
    <property type="entry name" value="polyprenyl_synt"/>
    <property type="match status" value="1"/>
</dbReference>
<organism evidence="8 9">
    <name type="scientific">Helcococcus bovis</name>
    <dbReference type="NCBI Taxonomy" id="3153252"/>
    <lineage>
        <taxon>Bacteria</taxon>
        <taxon>Bacillati</taxon>
        <taxon>Bacillota</taxon>
        <taxon>Tissierellia</taxon>
        <taxon>Tissierellales</taxon>
        <taxon>Peptoniphilaceae</taxon>
        <taxon>Helcococcus</taxon>
    </lineage>
</organism>
<comment type="similarity">
    <text evidence="2 7">Belongs to the FPP/GGPP synthase family.</text>
</comment>
<dbReference type="CDD" id="cd00685">
    <property type="entry name" value="Trans_IPPS_HT"/>
    <property type="match status" value="1"/>
</dbReference>
<keyword evidence="9" id="KW-1185">Reference proteome</keyword>
<keyword evidence="5" id="KW-0460">Magnesium</keyword>
<dbReference type="PROSITE" id="PS00444">
    <property type="entry name" value="POLYPRENYL_SYNTHASE_2"/>
    <property type="match status" value="1"/>
</dbReference>
<dbReference type="SUPFAM" id="SSF48576">
    <property type="entry name" value="Terpenoid synthases"/>
    <property type="match status" value="1"/>
</dbReference>
<evidence type="ECO:0000313" key="9">
    <source>
        <dbReference type="Proteomes" id="UP001629536"/>
    </source>
</evidence>